<proteinExistence type="predicted"/>
<organism evidence="2 3">
    <name type="scientific">Riccia sorocarpa</name>
    <dbReference type="NCBI Taxonomy" id="122646"/>
    <lineage>
        <taxon>Eukaryota</taxon>
        <taxon>Viridiplantae</taxon>
        <taxon>Streptophyta</taxon>
        <taxon>Embryophyta</taxon>
        <taxon>Marchantiophyta</taxon>
        <taxon>Marchantiopsida</taxon>
        <taxon>Marchantiidae</taxon>
        <taxon>Marchantiales</taxon>
        <taxon>Ricciaceae</taxon>
        <taxon>Riccia</taxon>
    </lineage>
</organism>
<gene>
    <name evidence="2" type="ORF">R1sor_025432</name>
</gene>
<feature type="region of interest" description="Disordered" evidence="1">
    <location>
        <begin position="95"/>
        <end position="143"/>
    </location>
</feature>
<dbReference type="Proteomes" id="UP001633002">
    <property type="component" value="Unassembled WGS sequence"/>
</dbReference>
<dbReference type="EMBL" id="JBJQOH010000008">
    <property type="protein sequence ID" value="KAL3675484.1"/>
    <property type="molecule type" value="Genomic_DNA"/>
</dbReference>
<feature type="compositionally biased region" description="Polar residues" evidence="1">
    <location>
        <begin position="134"/>
        <end position="143"/>
    </location>
</feature>
<accession>A0ABD3GEA2</accession>
<evidence type="ECO:0000313" key="3">
    <source>
        <dbReference type="Proteomes" id="UP001633002"/>
    </source>
</evidence>
<name>A0ABD3GEA2_9MARC</name>
<sequence length="143" mass="15996">MVHKERWLEFARYGSAYFAMQSIPTPDLERMILENRAEEYIKSFQFYDPLPCDNYDHGHLCDHGPNIWKPPAAMTEDGDDGMSAREDYIVPDGVERAGPVVSDGTEHLIPEEQNSCGTEPMAQDSGGTEPMDQDSGSSEHLST</sequence>
<dbReference type="AlphaFoldDB" id="A0ABD3GEA2"/>
<comment type="caution">
    <text evidence="2">The sequence shown here is derived from an EMBL/GenBank/DDBJ whole genome shotgun (WGS) entry which is preliminary data.</text>
</comment>
<protein>
    <submittedName>
        <fullName evidence="2">Uncharacterized protein</fullName>
    </submittedName>
</protein>
<evidence type="ECO:0000256" key="1">
    <source>
        <dbReference type="SAM" id="MobiDB-lite"/>
    </source>
</evidence>
<evidence type="ECO:0000313" key="2">
    <source>
        <dbReference type="EMBL" id="KAL3675484.1"/>
    </source>
</evidence>
<keyword evidence="3" id="KW-1185">Reference proteome</keyword>
<reference evidence="2 3" key="1">
    <citation type="submission" date="2024-09" db="EMBL/GenBank/DDBJ databases">
        <title>Chromosome-scale assembly of Riccia sorocarpa.</title>
        <authorList>
            <person name="Paukszto L."/>
        </authorList>
    </citation>
    <scope>NUCLEOTIDE SEQUENCE [LARGE SCALE GENOMIC DNA]</scope>
    <source>
        <strain evidence="2">LP-2024</strain>
        <tissue evidence="2">Aerial parts of the thallus</tissue>
    </source>
</reference>